<evidence type="ECO:0000313" key="9">
    <source>
        <dbReference type="EMBL" id="OWZ07735.1"/>
    </source>
</evidence>
<dbReference type="Gene3D" id="1.10.3860.10">
    <property type="entry name" value="Sodium:dicarboxylate symporter"/>
    <property type="match status" value="1"/>
</dbReference>
<dbReference type="SUPFAM" id="SSF118215">
    <property type="entry name" value="Proton glutamate symport protein"/>
    <property type="match status" value="1"/>
</dbReference>
<keyword evidence="10" id="KW-1185">Reference proteome</keyword>
<evidence type="ECO:0000256" key="1">
    <source>
        <dbReference type="ARBA" id="ARBA00004651"/>
    </source>
</evidence>
<keyword evidence="2" id="KW-0813">Transport</keyword>
<keyword evidence="3" id="KW-1003">Cell membrane</keyword>
<feature type="transmembrane region" description="Helical" evidence="8">
    <location>
        <begin position="326"/>
        <end position="347"/>
    </location>
</feature>
<feature type="compositionally biased region" description="Polar residues" evidence="7">
    <location>
        <begin position="269"/>
        <end position="280"/>
    </location>
</feature>
<feature type="region of interest" description="Disordered" evidence="7">
    <location>
        <begin position="259"/>
        <end position="280"/>
    </location>
</feature>
<feature type="compositionally biased region" description="Polar residues" evidence="7">
    <location>
        <begin position="909"/>
        <end position="922"/>
    </location>
</feature>
<dbReference type="GO" id="GO:0015293">
    <property type="term" value="F:symporter activity"/>
    <property type="evidence" value="ECO:0007669"/>
    <property type="project" value="UniProtKB-KW"/>
</dbReference>
<reference evidence="10" key="1">
    <citation type="submission" date="2017-03" db="EMBL/GenBank/DDBJ databases">
        <title>Phytopthora megakarya and P. palmivora, two closely related causual agents of cacao black pod achieved similar genome size and gene model numbers by different mechanisms.</title>
        <authorList>
            <person name="Ali S."/>
            <person name="Shao J."/>
            <person name="Larry D.J."/>
            <person name="Kronmiller B."/>
            <person name="Shen D."/>
            <person name="Strem M.D."/>
            <person name="Melnick R.L."/>
            <person name="Guiltinan M.J."/>
            <person name="Tyler B.M."/>
            <person name="Meinhardt L.W."/>
            <person name="Bailey B.A."/>
        </authorList>
    </citation>
    <scope>NUCLEOTIDE SEQUENCE [LARGE SCALE GENOMIC DNA]</scope>
    <source>
        <strain evidence="10">zdho120</strain>
    </source>
</reference>
<proteinExistence type="predicted"/>
<dbReference type="EMBL" id="NBNE01003422">
    <property type="protein sequence ID" value="OWZ07735.1"/>
    <property type="molecule type" value="Genomic_DNA"/>
</dbReference>
<dbReference type="OrthoDB" id="118743at2759"/>
<feature type="region of interest" description="Disordered" evidence="7">
    <location>
        <begin position="897"/>
        <end position="922"/>
    </location>
</feature>
<evidence type="ECO:0000313" key="10">
    <source>
        <dbReference type="Proteomes" id="UP000198211"/>
    </source>
</evidence>
<keyword evidence="6 8" id="KW-0472">Membrane</keyword>
<comment type="caution">
    <text evidence="9">The sequence shown here is derived from an EMBL/GenBank/DDBJ whole genome shotgun (WGS) entry which is preliminary data.</text>
</comment>
<comment type="subcellular location">
    <subcellularLocation>
        <location evidence="1">Cell membrane</location>
        <topology evidence="1">Multi-pass membrane protein</topology>
    </subcellularLocation>
</comment>
<feature type="transmembrane region" description="Helical" evidence="8">
    <location>
        <begin position="386"/>
        <end position="405"/>
    </location>
</feature>
<dbReference type="PANTHER" id="PTHR42865:SF7">
    <property type="entry name" value="PROTON_GLUTAMATE-ASPARTATE SYMPORTER"/>
    <property type="match status" value="1"/>
</dbReference>
<name>A0A225VR00_9STRA</name>
<accession>A0A225VR00</accession>
<feature type="transmembrane region" description="Helical" evidence="8">
    <location>
        <begin position="655"/>
        <end position="671"/>
    </location>
</feature>
<keyword evidence="5 8" id="KW-1133">Transmembrane helix</keyword>
<evidence type="ECO:0000256" key="4">
    <source>
        <dbReference type="ARBA" id="ARBA00022692"/>
    </source>
</evidence>
<feature type="transmembrane region" description="Helical" evidence="8">
    <location>
        <begin position="426"/>
        <end position="446"/>
    </location>
</feature>
<dbReference type="InterPro" id="IPR036458">
    <property type="entry name" value="Na:dicarbo_symporter_sf"/>
</dbReference>
<dbReference type="GO" id="GO:0005886">
    <property type="term" value="C:plasma membrane"/>
    <property type="evidence" value="ECO:0007669"/>
    <property type="project" value="UniProtKB-SubCell"/>
</dbReference>
<evidence type="ECO:0000256" key="6">
    <source>
        <dbReference type="ARBA" id="ARBA00023136"/>
    </source>
</evidence>
<dbReference type="Pfam" id="PF00375">
    <property type="entry name" value="SDF"/>
    <property type="match status" value="1"/>
</dbReference>
<dbReference type="PANTHER" id="PTHR42865">
    <property type="entry name" value="PROTON/GLUTAMATE-ASPARTATE SYMPORTER"/>
    <property type="match status" value="1"/>
</dbReference>
<feature type="transmembrane region" description="Helical" evidence="8">
    <location>
        <begin position="584"/>
        <end position="602"/>
    </location>
</feature>
<gene>
    <name evidence="9" type="ORF">PHMEG_00019837</name>
</gene>
<organism evidence="9 10">
    <name type="scientific">Phytophthora megakarya</name>
    <dbReference type="NCBI Taxonomy" id="4795"/>
    <lineage>
        <taxon>Eukaryota</taxon>
        <taxon>Sar</taxon>
        <taxon>Stramenopiles</taxon>
        <taxon>Oomycota</taxon>
        <taxon>Peronosporomycetes</taxon>
        <taxon>Peronosporales</taxon>
        <taxon>Peronosporaceae</taxon>
        <taxon>Phytophthora</taxon>
    </lineage>
</organism>
<keyword evidence="4 8" id="KW-0812">Transmembrane</keyword>
<evidence type="ECO:0000256" key="7">
    <source>
        <dbReference type="SAM" id="MobiDB-lite"/>
    </source>
</evidence>
<sequence>MQREAQRKVEAFFQRTYEKNTNDIDEREIQRWPTRKTRARTTVNRSVGNMQDNEAKVIDLKNLRNGGKHPGWHLENDEPLTPQYEENSTKQVAMAMTVGTSSTGTTATRSMPSDHVPMAPNYVISPQAEVIKPKVLAKKKSQTAKAIVGGHRADNVSLTPTLPRLSASESSMLTPSPFVSSLATPTGFGESGATLRSPAKSPVAFATTASGFTWKAGNVFKRSTIDGLGTSQFSQRSTLAGRVQSLSASLASTLRRMLQGKDAQRQDTNRGVTSPQSQCTAPAALPRAYDQNGFYEAPFKVPGLNKPLGQRQKKIVESDRAWTRQWLILATCAVLGLSLGAILVRVVSYNSSVFNLSADEVHELQKSNGELVLAAGVRWMLLPGNLFLRVWSVVTTLLLFCYVSTSLTDLVGCADKSTLVLSYRSIGYTLLLAILAACEGILAMWITHSFGWFRGYNETIVATASALSNAIGVTPLPDGAVGLVCSEYGEYLQDLGHNVFACSNASLALPLYEEVSTNSSGITGSGPAVFALHEVTDVLATPTPSIPYYPDSLGSGWKMTTSLLSRLTPDNVIAQFTRVDFDEMASLGGLIVFGLLLGYVCGKRILTLRRDAQAAMFETAQSSVPDPHKSRHYIIGILMELQLALEWLIRPIERYLAPLGFFSLMLGNVVLHHREWRSFTSPMASLIVGVTFVLFLHAILILPIVLRLLSSSRRRLPLLTTMRAFTPAFIFAFITDNLALSAPITMQCYARVHTVTRSGAQLTTAVTAPLIRNARALYLPLLVLWLLETSSSEKLVLSPSDYISVGLLSLVSSFCGGNTRLTMAITRTLWSIAMSDVSSASNLLPPTMSLLVVCDVALSRIASVVSVADHLVLTHLVSQHWDETVVQGVANVHVDEVPSPSPLDDSQAPRPSSSAMLSSVYL</sequence>
<evidence type="ECO:0000256" key="3">
    <source>
        <dbReference type="ARBA" id="ARBA00022475"/>
    </source>
</evidence>
<dbReference type="AlphaFoldDB" id="A0A225VR00"/>
<feature type="transmembrane region" description="Helical" evidence="8">
    <location>
        <begin position="716"/>
        <end position="734"/>
    </location>
</feature>
<evidence type="ECO:0000256" key="2">
    <source>
        <dbReference type="ARBA" id="ARBA00022448"/>
    </source>
</evidence>
<evidence type="ECO:0000256" key="8">
    <source>
        <dbReference type="SAM" id="Phobius"/>
    </source>
</evidence>
<evidence type="ECO:0000256" key="5">
    <source>
        <dbReference type="ARBA" id="ARBA00022989"/>
    </source>
</evidence>
<dbReference type="InterPro" id="IPR001991">
    <property type="entry name" value="Na-dicarboxylate_symporter"/>
</dbReference>
<feature type="transmembrane region" description="Helical" evidence="8">
    <location>
        <begin position="683"/>
        <end position="709"/>
    </location>
</feature>
<protein>
    <submittedName>
        <fullName evidence="9">Transmembrane protein</fullName>
    </submittedName>
</protein>
<dbReference type="Proteomes" id="UP000198211">
    <property type="component" value="Unassembled WGS sequence"/>
</dbReference>